<comment type="subcellular location">
    <subcellularLocation>
        <location evidence="1">Membrane</location>
        <topology evidence="1">Multi-pass membrane protein</topology>
    </subcellularLocation>
</comment>
<evidence type="ECO:0000256" key="2">
    <source>
        <dbReference type="ARBA" id="ARBA00022692"/>
    </source>
</evidence>
<feature type="transmembrane region" description="Helical" evidence="5">
    <location>
        <begin position="131"/>
        <end position="148"/>
    </location>
</feature>
<proteinExistence type="predicted"/>
<feature type="transmembrane region" description="Helical" evidence="5">
    <location>
        <begin position="33"/>
        <end position="52"/>
    </location>
</feature>
<dbReference type="InterPro" id="IPR044880">
    <property type="entry name" value="NCX_ion-bd_dom_sf"/>
</dbReference>
<dbReference type="NCBIfam" id="TIGR00367">
    <property type="entry name" value="calcium/sodium antiporter"/>
    <property type="match status" value="1"/>
</dbReference>
<feature type="transmembrane region" description="Helical" evidence="5">
    <location>
        <begin position="6"/>
        <end position="26"/>
    </location>
</feature>
<feature type="domain" description="Sodium/calcium exchanger membrane region" evidence="6">
    <location>
        <begin position="8"/>
        <end position="147"/>
    </location>
</feature>
<feature type="transmembrane region" description="Helical" evidence="5">
    <location>
        <begin position="268"/>
        <end position="289"/>
    </location>
</feature>
<dbReference type="Gene3D" id="1.20.1420.30">
    <property type="entry name" value="NCX, central ion-binding region"/>
    <property type="match status" value="1"/>
</dbReference>
<dbReference type="InterPro" id="IPR004837">
    <property type="entry name" value="NaCa_Exmemb"/>
</dbReference>
<dbReference type="EMBL" id="JAUSVS010000005">
    <property type="protein sequence ID" value="MDQ0464870.1"/>
    <property type="molecule type" value="Genomic_DNA"/>
</dbReference>
<reference evidence="7 8" key="1">
    <citation type="submission" date="2023-07" db="EMBL/GenBank/DDBJ databases">
        <title>Genomic Encyclopedia of Type Strains, Phase IV (KMG-IV): sequencing the most valuable type-strain genomes for metagenomic binning, comparative biology and taxonomic classification.</title>
        <authorList>
            <person name="Goeker M."/>
        </authorList>
    </citation>
    <scope>NUCLEOTIDE SEQUENCE [LARGE SCALE GENOMIC DNA]</scope>
    <source>
        <strain evidence="7 8">DSM 18695</strain>
    </source>
</reference>
<feature type="transmembrane region" description="Helical" evidence="5">
    <location>
        <begin position="242"/>
        <end position="262"/>
    </location>
</feature>
<dbReference type="InterPro" id="IPR004481">
    <property type="entry name" value="K/Na/Ca-exchanger"/>
</dbReference>
<sequence>MAWLGEPWLLVGLGFGLLIFGGEALVRGAVTTARGLGVSSLLIGLTIVGFGTSTPELLTSVTAALAGSPGLAVGNIVGSNIANLLLVVGLAALLRPMAVEPRGFLRDGLVLLAVTGAAIVFLLRGHIDGRIGLWFLGALALYVLVSFLQERGRAAQSDTAPMPVRRGSIPRALLLTLVGIAITVLGAKLLVDGALVLARQAGVSETLLGLTLVAVGTSLPELVTTVLAAVRRQSEVALGNAMGSNIYNVLGILGVTALVRPIDAPADLGWVDLGVMAASALLLVLTGLNRGRLGRLFGLFMLAGYGGYIAWLAWRAGAF</sequence>
<evidence type="ECO:0000256" key="4">
    <source>
        <dbReference type="ARBA" id="ARBA00023136"/>
    </source>
</evidence>
<feature type="transmembrane region" description="Helical" evidence="5">
    <location>
        <begin position="207"/>
        <end position="230"/>
    </location>
</feature>
<evidence type="ECO:0000313" key="7">
    <source>
        <dbReference type="EMBL" id="MDQ0464870.1"/>
    </source>
</evidence>
<accession>A0ABU0IS90</accession>
<feature type="transmembrane region" description="Helical" evidence="5">
    <location>
        <begin position="72"/>
        <end position="92"/>
    </location>
</feature>
<dbReference type="Pfam" id="PF01699">
    <property type="entry name" value="Na_Ca_ex"/>
    <property type="match status" value="2"/>
</dbReference>
<evidence type="ECO:0000256" key="1">
    <source>
        <dbReference type="ARBA" id="ARBA00004141"/>
    </source>
</evidence>
<feature type="domain" description="Sodium/calcium exchanger membrane region" evidence="6">
    <location>
        <begin position="172"/>
        <end position="313"/>
    </location>
</feature>
<gene>
    <name evidence="7" type="ORF">QO010_002654</name>
</gene>
<keyword evidence="3 5" id="KW-1133">Transmembrane helix</keyword>
<name>A0ABU0IS90_9CAUL</name>
<keyword evidence="8" id="KW-1185">Reference proteome</keyword>
<evidence type="ECO:0000256" key="3">
    <source>
        <dbReference type="ARBA" id="ARBA00022989"/>
    </source>
</evidence>
<keyword evidence="2 5" id="KW-0812">Transmembrane</keyword>
<dbReference type="PANTHER" id="PTHR10846">
    <property type="entry name" value="SODIUM/POTASSIUM/CALCIUM EXCHANGER"/>
    <property type="match status" value="1"/>
</dbReference>
<feature type="transmembrane region" description="Helical" evidence="5">
    <location>
        <begin position="104"/>
        <end position="125"/>
    </location>
</feature>
<evidence type="ECO:0000259" key="6">
    <source>
        <dbReference type="Pfam" id="PF01699"/>
    </source>
</evidence>
<evidence type="ECO:0000313" key="8">
    <source>
        <dbReference type="Proteomes" id="UP001228905"/>
    </source>
</evidence>
<feature type="transmembrane region" description="Helical" evidence="5">
    <location>
        <begin position="169"/>
        <end position="187"/>
    </location>
</feature>
<dbReference type="PANTHER" id="PTHR10846:SF8">
    <property type="entry name" value="INNER MEMBRANE PROTEIN YRBG"/>
    <property type="match status" value="1"/>
</dbReference>
<organism evidence="7 8">
    <name type="scientific">Caulobacter ginsengisoli</name>
    <dbReference type="NCBI Taxonomy" id="400775"/>
    <lineage>
        <taxon>Bacteria</taxon>
        <taxon>Pseudomonadati</taxon>
        <taxon>Pseudomonadota</taxon>
        <taxon>Alphaproteobacteria</taxon>
        <taxon>Caulobacterales</taxon>
        <taxon>Caulobacteraceae</taxon>
        <taxon>Caulobacter</taxon>
    </lineage>
</organism>
<dbReference type="RefSeq" id="WP_307349848.1">
    <property type="nucleotide sequence ID" value="NZ_JAUSVS010000005.1"/>
</dbReference>
<evidence type="ECO:0000256" key="5">
    <source>
        <dbReference type="SAM" id="Phobius"/>
    </source>
</evidence>
<comment type="caution">
    <text evidence="7">The sequence shown here is derived from an EMBL/GenBank/DDBJ whole genome shotgun (WGS) entry which is preliminary data.</text>
</comment>
<keyword evidence="4 5" id="KW-0472">Membrane</keyword>
<protein>
    <submittedName>
        <fullName evidence="7">Cation:H+ antiporter</fullName>
    </submittedName>
</protein>
<dbReference type="Proteomes" id="UP001228905">
    <property type="component" value="Unassembled WGS sequence"/>
</dbReference>
<feature type="transmembrane region" description="Helical" evidence="5">
    <location>
        <begin position="296"/>
        <end position="314"/>
    </location>
</feature>